<dbReference type="Pfam" id="PF03349">
    <property type="entry name" value="Toluene_X"/>
    <property type="match status" value="1"/>
</dbReference>
<dbReference type="PANTHER" id="PTHR35093">
    <property type="entry name" value="OUTER MEMBRANE PROTEIN NMB0088-RELATED"/>
    <property type="match status" value="1"/>
</dbReference>
<evidence type="ECO:0000256" key="1">
    <source>
        <dbReference type="ARBA" id="ARBA00004571"/>
    </source>
</evidence>
<evidence type="ECO:0000256" key="8">
    <source>
        <dbReference type="SAM" id="SignalP"/>
    </source>
</evidence>
<evidence type="ECO:0008006" key="10">
    <source>
        <dbReference type="Google" id="ProtNLM"/>
    </source>
</evidence>
<dbReference type="GO" id="GO:0015483">
    <property type="term" value="F:long-chain fatty acid transporting porin activity"/>
    <property type="evidence" value="ECO:0007669"/>
    <property type="project" value="TreeGrafter"/>
</dbReference>
<comment type="subcellular location">
    <subcellularLocation>
        <location evidence="1">Cell outer membrane</location>
        <topology evidence="1">Multi-pass membrane protein</topology>
    </subcellularLocation>
</comment>
<sequence>MRAQCVALSVASVAACVLPAAARAQGFGLNEIGSCAIGRGFAVTAATCDDASAMFWNPAATTELPGVSIYAGGASVAVTGDFTEDLTRREYEGDVPVEFPPHFFASYHPSPRVALGLGVYVPYGLTSQWKRDFPGRFLARKASLATIYAQPNLAFELVPGKFSIGGGPVIGRSHVQLIQGLDLAEQRLPTGATFAQIGIPRGTEFGEATLEGDAIAVGYNVGVKWNATPKLQLGARFLSKLNFEFQEADATFRQTPTNLTLAGALPPAIPAGTRVDPLLAQQFVRGALVEQKVQTAIEHPAQAQVGLGYTLGQSTTVSVDYAWIGWHVFRALPVRFLGAASAQNRVILEEYDDAHSVRAGLEHRVFDAIPLRAGYAFTKTPAPDVTVTPLLPDQDRNNYMLGFGLPISRYMLDFAYLKVDTDGRRGRVVERTPENDELPAEQLNTGFYRLDANVFSLSLRAQF</sequence>
<dbReference type="AlphaFoldDB" id="A0A6J4SCH5"/>
<dbReference type="InterPro" id="IPR005017">
    <property type="entry name" value="OMPP1/FadL/TodX"/>
</dbReference>
<keyword evidence="4" id="KW-0812">Transmembrane</keyword>
<feature type="signal peptide" evidence="8">
    <location>
        <begin position="1"/>
        <end position="24"/>
    </location>
</feature>
<proteinExistence type="inferred from homology"/>
<evidence type="ECO:0000256" key="3">
    <source>
        <dbReference type="ARBA" id="ARBA00022452"/>
    </source>
</evidence>
<evidence type="ECO:0000256" key="7">
    <source>
        <dbReference type="ARBA" id="ARBA00023237"/>
    </source>
</evidence>
<reference evidence="9" key="1">
    <citation type="submission" date="2020-02" db="EMBL/GenBank/DDBJ databases">
        <authorList>
            <person name="Meier V. D."/>
        </authorList>
    </citation>
    <scope>NUCLEOTIDE SEQUENCE</scope>
    <source>
        <strain evidence="9">AVDCRST_MAG38</strain>
    </source>
</reference>
<keyword evidence="7" id="KW-0998">Cell outer membrane</keyword>
<keyword evidence="3" id="KW-1134">Transmembrane beta strand</keyword>
<feature type="chain" id="PRO_5038612632" description="Long-chain fatty acid transport protein" evidence="8">
    <location>
        <begin position="25"/>
        <end position="463"/>
    </location>
</feature>
<gene>
    <name evidence="9" type="ORF">AVDCRST_MAG38-2876</name>
</gene>
<dbReference type="EMBL" id="CADCVJ010000232">
    <property type="protein sequence ID" value="CAA9495295.1"/>
    <property type="molecule type" value="Genomic_DNA"/>
</dbReference>
<keyword evidence="6" id="KW-0472">Membrane</keyword>
<name>A0A6J4SCH5_9ACTN</name>
<comment type="similarity">
    <text evidence="2">Belongs to the OmpP1/FadL family.</text>
</comment>
<organism evidence="9">
    <name type="scientific">uncultured Solirubrobacteraceae bacterium</name>
    <dbReference type="NCBI Taxonomy" id="1162706"/>
    <lineage>
        <taxon>Bacteria</taxon>
        <taxon>Bacillati</taxon>
        <taxon>Actinomycetota</taxon>
        <taxon>Thermoleophilia</taxon>
        <taxon>Solirubrobacterales</taxon>
        <taxon>Solirubrobacteraceae</taxon>
        <taxon>environmental samples</taxon>
    </lineage>
</organism>
<evidence type="ECO:0000256" key="2">
    <source>
        <dbReference type="ARBA" id="ARBA00008163"/>
    </source>
</evidence>
<evidence type="ECO:0000256" key="4">
    <source>
        <dbReference type="ARBA" id="ARBA00022692"/>
    </source>
</evidence>
<evidence type="ECO:0000256" key="6">
    <source>
        <dbReference type="ARBA" id="ARBA00023136"/>
    </source>
</evidence>
<accession>A0A6J4SCH5</accession>
<protein>
    <recommendedName>
        <fullName evidence="10">Long-chain fatty acid transport protein</fullName>
    </recommendedName>
</protein>
<dbReference type="Gene3D" id="2.40.160.60">
    <property type="entry name" value="Outer membrane protein transport protein (OMPP1/FadL/TodX)"/>
    <property type="match status" value="1"/>
</dbReference>
<dbReference type="PANTHER" id="PTHR35093:SF8">
    <property type="entry name" value="OUTER MEMBRANE PROTEIN NMB0088-RELATED"/>
    <property type="match status" value="1"/>
</dbReference>
<keyword evidence="5 8" id="KW-0732">Signal</keyword>
<dbReference type="SUPFAM" id="SSF56935">
    <property type="entry name" value="Porins"/>
    <property type="match status" value="1"/>
</dbReference>
<dbReference type="PROSITE" id="PS51257">
    <property type="entry name" value="PROKAR_LIPOPROTEIN"/>
    <property type="match status" value="1"/>
</dbReference>
<evidence type="ECO:0000313" key="9">
    <source>
        <dbReference type="EMBL" id="CAA9495295.1"/>
    </source>
</evidence>
<dbReference type="GO" id="GO:0009279">
    <property type="term" value="C:cell outer membrane"/>
    <property type="evidence" value="ECO:0007669"/>
    <property type="project" value="UniProtKB-SubCell"/>
</dbReference>
<evidence type="ECO:0000256" key="5">
    <source>
        <dbReference type="ARBA" id="ARBA00022729"/>
    </source>
</evidence>